<sequence>MNIILKEEDTIESALKALDKGARGILLVADDNMKLIGTLTDGDIRRAILKGAKLCDSIKNIANHSPVCVKNNATKEEIKNTFIKHAINQIPVVDIENRAVDLININDILINEEKENYVVIMAGGLGTRLGYLTKEIPKPMLQIGGEPILYHIVNNFKKYGFNKILISVNYKSEIIENYFQDGTAYGTRIKYIREEKRLGTAGGIKLAESYLDKPFFVTNGDIFTNLNMENMMDFHLNNRFDITIGTRSYMYSVPYGVIEKDGLEIKSLKEKPQLDFTVSGGIYCLNPGLIDYIPEDTYFEITELINICLEKGLRVGNYEIKEYWMDIGKMEDYKRANEDIKDRDKIDVEMK</sequence>
<keyword evidence="3" id="KW-0548">Nucleotidyltransferase</keyword>
<feature type="domain" description="CBS" evidence="2">
    <location>
        <begin position="62"/>
        <end position="118"/>
    </location>
</feature>
<gene>
    <name evidence="3" type="primary">rfbF</name>
    <name evidence="3" type="ORF">EUAN_17400</name>
</gene>
<dbReference type="Pfam" id="PF00571">
    <property type="entry name" value="CBS"/>
    <property type="match status" value="2"/>
</dbReference>
<dbReference type="InterPro" id="IPR050486">
    <property type="entry name" value="Mannose-1P_guanyltransferase"/>
</dbReference>
<keyword evidence="4" id="KW-1185">Reference proteome</keyword>
<dbReference type="PANTHER" id="PTHR22572">
    <property type="entry name" value="SUGAR-1-PHOSPHATE GUANYL TRANSFERASE"/>
    <property type="match status" value="1"/>
</dbReference>
<dbReference type="STRING" id="39480.EUAN_17400"/>
<keyword evidence="1" id="KW-0129">CBS domain</keyword>
<dbReference type="AlphaFoldDB" id="A0A1S1V5Q8"/>
<dbReference type="Pfam" id="PF00483">
    <property type="entry name" value="NTP_transferase"/>
    <property type="match status" value="1"/>
</dbReference>
<dbReference type="CDD" id="cd04607">
    <property type="entry name" value="CBS_pair_NTP_transferase_assoc"/>
    <property type="match status" value="1"/>
</dbReference>
<reference evidence="3 4" key="1">
    <citation type="submission" date="2016-09" db="EMBL/GenBank/DDBJ databases">
        <title>Genome sequence of Eubacterium angustum.</title>
        <authorList>
            <person name="Poehlein A."/>
            <person name="Daniel R."/>
        </authorList>
    </citation>
    <scope>NUCLEOTIDE SEQUENCE [LARGE SCALE GENOMIC DNA]</scope>
    <source>
        <strain evidence="3 4">DSM 1989</strain>
    </source>
</reference>
<evidence type="ECO:0000256" key="1">
    <source>
        <dbReference type="PROSITE-ProRule" id="PRU00703"/>
    </source>
</evidence>
<dbReference type="Gene3D" id="3.10.580.10">
    <property type="entry name" value="CBS-domain"/>
    <property type="match status" value="1"/>
</dbReference>
<dbReference type="Proteomes" id="UP000180254">
    <property type="component" value="Unassembled WGS sequence"/>
</dbReference>
<organism evidence="3 4">
    <name type="scientific">Andreesenia angusta</name>
    <dbReference type="NCBI Taxonomy" id="39480"/>
    <lineage>
        <taxon>Bacteria</taxon>
        <taxon>Bacillati</taxon>
        <taxon>Bacillota</taxon>
        <taxon>Tissierellia</taxon>
        <taxon>Tissierellales</taxon>
        <taxon>Gottschalkiaceae</taxon>
        <taxon>Andreesenia</taxon>
    </lineage>
</organism>
<evidence type="ECO:0000313" key="4">
    <source>
        <dbReference type="Proteomes" id="UP000180254"/>
    </source>
</evidence>
<comment type="caution">
    <text evidence="3">The sequence shown here is derived from an EMBL/GenBank/DDBJ whole genome shotgun (WGS) entry which is preliminary data.</text>
</comment>
<dbReference type="Gene3D" id="3.90.550.10">
    <property type="entry name" value="Spore Coat Polysaccharide Biosynthesis Protein SpsA, Chain A"/>
    <property type="match status" value="1"/>
</dbReference>
<dbReference type="InterPro" id="IPR000644">
    <property type="entry name" value="CBS_dom"/>
</dbReference>
<dbReference type="EC" id="2.7.7.33" evidence="3"/>
<dbReference type="RefSeq" id="WP_071063681.1">
    <property type="nucleotide sequence ID" value="NZ_MKIE01000006.1"/>
</dbReference>
<name>A0A1S1V5Q8_9FIRM</name>
<dbReference type="OrthoDB" id="9801899at2"/>
<dbReference type="InterPro" id="IPR046342">
    <property type="entry name" value="CBS_dom_sf"/>
</dbReference>
<dbReference type="InterPro" id="IPR005835">
    <property type="entry name" value="NTP_transferase_dom"/>
</dbReference>
<dbReference type="EMBL" id="MKIE01000006">
    <property type="protein sequence ID" value="OHW61976.1"/>
    <property type="molecule type" value="Genomic_DNA"/>
</dbReference>
<proteinExistence type="predicted"/>
<dbReference type="GO" id="GO:0047343">
    <property type="term" value="F:glucose-1-phosphate cytidylyltransferase activity"/>
    <property type="evidence" value="ECO:0007669"/>
    <property type="project" value="UniProtKB-EC"/>
</dbReference>
<dbReference type="PROSITE" id="PS51371">
    <property type="entry name" value="CBS"/>
    <property type="match status" value="2"/>
</dbReference>
<dbReference type="SUPFAM" id="SSF54631">
    <property type="entry name" value="CBS-domain pair"/>
    <property type="match status" value="1"/>
</dbReference>
<feature type="domain" description="CBS" evidence="2">
    <location>
        <begin position="1"/>
        <end position="54"/>
    </location>
</feature>
<dbReference type="SUPFAM" id="SSF53448">
    <property type="entry name" value="Nucleotide-diphospho-sugar transferases"/>
    <property type="match status" value="1"/>
</dbReference>
<accession>A0A1S1V5Q8</accession>
<dbReference type="InterPro" id="IPR029044">
    <property type="entry name" value="Nucleotide-diphossugar_trans"/>
</dbReference>
<keyword evidence="3" id="KW-0808">Transferase</keyword>
<evidence type="ECO:0000313" key="3">
    <source>
        <dbReference type="EMBL" id="OHW61976.1"/>
    </source>
</evidence>
<dbReference type="CDD" id="cd06426">
    <property type="entry name" value="NTP_transferase_like_2"/>
    <property type="match status" value="1"/>
</dbReference>
<dbReference type="SMART" id="SM00116">
    <property type="entry name" value="CBS"/>
    <property type="match status" value="2"/>
</dbReference>
<protein>
    <submittedName>
        <fullName evidence="3">Glucose-1-phosphate cytidylyltransferase</fullName>
        <ecNumber evidence="3">2.7.7.33</ecNumber>
    </submittedName>
</protein>
<evidence type="ECO:0000259" key="2">
    <source>
        <dbReference type="PROSITE" id="PS51371"/>
    </source>
</evidence>